<dbReference type="HOGENOM" id="CLU_036604_13_1_0"/>
<evidence type="ECO:0000256" key="1">
    <source>
        <dbReference type="ARBA" id="ARBA00006479"/>
    </source>
</evidence>
<sequence length="391" mass="43359">MTPRAINHKAIRAENRKKILSLLQKQRELTLQEIAKELDLSVPTVTTIVEQLIEEGVAQNAGVSESVAGRRPKVIQFAPDAYNMLAVDFTLDAVRIVLTNLDAAIKADATITAPDYQQMDALMETIRQETERIMADQHVRSAHVLGIGFSLPGVVDEERGLLKIAPNLGLKQVDFAQYAPLFPFPMFFENEANAAAMAELKLGVAKEMRNVVYVSVLSEGIGTGIIVGGQLYRGKNKRAGEYGHTSIMPRGLPCSCGRRGCWERYASGNVLLQGYAERTGAKLRDLTAFFDRLSVNEPVATDVFETYLDYLAIGIQDILFAQDPHYIYIGGVLSPFKEQILEPLRQRIFVENMFYTEQDVALRWTTLQANASILGAALLSCERMFHSSVTA</sequence>
<dbReference type="InterPro" id="IPR049874">
    <property type="entry name" value="ROK_cs"/>
</dbReference>
<dbReference type="Pfam" id="PF13412">
    <property type="entry name" value="HTH_24"/>
    <property type="match status" value="1"/>
</dbReference>
<dbReference type="InterPro" id="IPR043129">
    <property type="entry name" value="ATPase_NBD"/>
</dbReference>
<dbReference type="Proteomes" id="UP000030700">
    <property type="component" value="Unassembled WGS sequence"/>
</dbReference>
<dbReference type="PROSITE" id="PS01125">
    <property type="entry name" value="ROK"/>
    <property type="match status" value="1"/>
</dbReference>
<dbReference type="PANTHER" id="PTHR18964:SF110">
    <property type="entry name" value="TRANSCRIPTIONAL REGULATOR, XYLR-RELATED"/>
    <property type="match status" value="1"/>
</dbReference>
<dbReference type="InterPro" id="IPR011991">
    <property type="entry name" value="ArsR-like_HTH"/>
</dbReference>
<dbReference type="AlphaFoldDB" id="A0A0S6VX37"/>
<dbReference type="PANTHER" id="PTHR18964">
    <property type="entry name" value="ROK (REPRESSOR, ORF, KINASE) FAMILY"/>
    <property type="match status" value="1"/>
</dbReference>
<reference evidence="2" key="1">
    <citation type="journal article" date="2015" name="PeerJ">
        <title>First genomic representation of candidate bacterial phylum KSB3 points to enhanced environmental sensing as a trigger of wastewater bulking.</title>
        <authorList>
            <person name="Sekiguchi Y."/>
            <person name="Ohashi A."/>
            <person name="Parks D.H."/>
            <person name="Yamauchi T."/>
            <person name="Tyson G.W."/>
            <person name="Hugenholtz P."/>
        </authorList>
    </citation>
    <scope>NUCLEOTIDE SEQUENCE [LARGE SCALE GENOMIC DNA]</scope>
</reference>
<protein>
    <submittedName>
        <fullName evidence="2">XylR transcriptional regulator</fullName>
    </submittedName>
</protein>
<dbReference type="InterPro" id="IPR000600">
    <property type="entry name" value="ROK"/>
</dbReference>
<proteinExistence type="inferred from homology"/>
<dbReference type="EMBL" id="DF820455">
    <property type="protein sequence ID" value="GAK49955.1"/>
    <property type="molecule type" value="Genomic_DNA"/>
</dbReference>
<keyword evidence="3" id="KW-1185">Reference proteome</keyword>
<comment type="similarity">
    <text evidence="1">Belongs to the ROK (NagC/XylR) family.</text>
</comment>
<gene>
    <name evidence="2" type="ORF">U14_01180</name>
</gene>
<dbReference type="CDD" id="cd00090">
    <property type="entry name" value="HTH_ARSR"/>
    <property type="match status" value="1"/>
</dbReference>
<evidence type="ECO:0000313" key="2">
    <source>
        <dbReference type="EMBL" id="GAK49955.1"/>
    </source>
</evidence>
<dbReference type="SUPFAM" id="SSF53067">
    <property type="entry name" value="Actin-like ATPase domain"/>
    <property type="match status" value="1"/>
</dbReference>
<dbReference type="STRING" id="1499966.U14_01180"/>
<dbReference type="Gene3D" id="1.10.10.10">
    <property type="entry name" value="Winged helix-like DNA-binding domain superfamily/Winged helix DNA-binding domain"/>
    <property type="match status" value="1"/>
</dbReference>
<dbReference type="Gene3D" id="3.30.420.40">
    <property type="match status" value="2"/>
</dbReference>
<accession>A0A0S6VX37</accession>
<dbReference type="SUPFAM" id="SSF46785">
    <property type="entry name" value="Winged helix' DNA-binding domain"/>
    <property type="match status" value="1"/>
</dbReference>
<organism evidence="2">
    <name type="scientific">Candidatus Moduliflexus flocculans</name>
    <dbReference type="NCBI Taxonomy" id="1499966"/>
    <lineage>
        <taxon>Bacteria</taxon>
        <taxon>Candidatus Moduliflexota</taxon>
        <taxon>Candidatus Moduliflexia</taxon>
        <taxon>Candidatus Moduliflexales</taxon>
        <taxon>Candidatus Moduliflexaceae</taxon>
    </lineage>
</organism>
<name>A0A0S6VX37_9BACT</name>
<dbReference type="Pfam" id="PF00480">
    <property type="entry name" value="ROK"/>
    <property type="match status" value="1"/>
</dbReference>
<evidence type="ECO:0000313" key="3">
    <source>
        <dbReference type="Proteomes" id="UP000030700"/>
    </source>
</evidence>
<dbReference type="InterPro" id="IPR036388">
    <property type="entry name" value="WH-like_DNA-bd_sf"/>
</dbReference>
<dbReference type="InterPro" id="IPR036390">
    <property type="entry name" value="WH_DNA-bd_sf"/>
</dbReference>